<proteinExistence type="predicted"/>
<evidence type="ECO:0000256" key="4">
    <source>
        <dbReference type="ARBA" id="ARBA00023163"/>
    </source>
</evidence>
<dbReference type="PRINTS" id="PR00032">
    <property type="entry name" value="HTHARAC"/>
</dbReference>
<keyword evidence="1" id="KW-0805">Transcription regulation</keyword>
<dbReference type="InterPro" id="IPR050204">
    <property type="entry name" value="AraC_XylS_family_regulators"/>
</dbReference>
<evidence type="ECO:0000313" key="6">
    <source>
        <dbReference type="EMBL" id="NBD25736.1"/>
    </source>
</evidence>
<reference evidence="6 7" key="1">
    <citation type="submission" date="2020-01" db="EMBL/GenBank/DDBJ databases">
        <title>Paenibacillus soybeanensis sp. nov. isolated from the nodules of soybean (Glycine max(L.) Merr).</title>
        <authorList>
            <person name="Wang H."/>
        </authorList>
    </citation>
    <scope>NUCLEOTIDE SEQUENCE [LARGE SCALE GENOMIC DNA]</scope>
    <source>
        <strain evidence="6 7">T1</strain>
    </source>
</reference>
<evidence type="ECO:0000256" key="3">
    <source>
        <dbReference type="ARBA" id="ARBA00023159"/>
    </source>
</evidence>
<keyword evidence="7" id="KW-1185">Reference proteome</keyword>
<dbReference type="PANTHER" id="PTHR46796">
    <property type="entry name" value="HTH-TYPE TRANSCRIPTIONAL ACTIVATOR RHAS-RELATED"/>
    <property type="match status" value="1"/>
</dbReference>
<dbReference type="Proteomes" id="UP000665561">
    <property type="component" value="Unassembled WGS sequence"/>
</dbReference>
<dbReference type="RefSeq" id="WP_161744549.1">
    <property type="nucleotide sequence ID" value="NZ_JAAAMV010000015.1"/>
</dbReference>
<dbReference type="InterPro" id="IPR009057">
    <property type="entry name" value="Homeodomain-like_sf"/>
</dbReference>
<keyword evidence="2" id="KW-0238">DNA-binding</keyword>
<comment type="caution">
    <text evidence="6">The sequence shown here is derived from an EMBL/GenBank/DDBJ whole genome shotgun (WGS) entry which is preliminary data.</text>
</comment>
<dbReference type="InterPro" id="IPR037923">
    <property type="entry name" value="HTH-like"/>
</dbReference>
<protein>
    <submittedName>
        <fullName evidence="6">Helix-turn-helix domain-containing protein</fullName>
    </submittedName>
</protein>
<feature type="domain" description="HTH araC/xylS-type" evidence="5">
    <location>
        <begin position="150"/>
        <end position="248"/>
    </location>
</feature>
<dbReference type="InterPro" id="IPR018062">
    <property type="entry name" value="HTH_AraC-typ_CS"/>
</dbReference>
<dbReference type="PROSITE" id="PS00041">
    <property type="entry name" value="HTH_ARAC_FAMILY_1"/>
    <property type="match status" value="1"/>
</dbReference>
<keyword evidence="3" id="KW-0010">Activator</keyword>
<dbReference type="InterPro" id="IPR020449">
    <property type="entry name" value="Tscrpt_reg_AraC-type_HTH"/>
</dbReference>
<dbReference type="EMBL" id="JAAAMV010000015">
    <property type="protein sequence ID" value="NBD25736.1"/>
    <property type="molecule type" value="Genomic_DNA"/>
</dbReference>
<dbReference type="Pfam" id="PF02311">
    <property type="entry name" value="AraC_binding"/>
    <property type="match status" value="1"/>
</dbReference>
<organism evidence="6 7">
    <name type="scientific">Paenibacillus glycinis</name>
    <dbReference type="NCBI Taxonomy" id="2697035"/>
    <lineage>
        <taxon>Bacteria</taxon>
        <taxon>Bacillati</taxon>
        <taxon>Bacillota</taxon>
        <taxon>Bacilli</taxon>
        <taxon>Bacillales</taxon>
        <taxon>Paenibacillaceae</taxon>
        <taxon>Paenibacillus</taxon>
    </lineage>
</organism>
<keyword evidence="4" id="KW-0804">Transcription</keyword>
<dbReference type="Pfam" id="PF12833">
    <property type="entry name" value="HTH_18"/>
    <property type="match status" value="1"/>
</dbReference>
<dbReference type="SMART" id="SM00342">
    <property type="entry name" value="HTH_ARAC"/>
    <property type="match status" value="1"/>
</dbReference>
<dbReference type="SUPFAM" id="SSF51215">
    <property type="entry name" value="Regulatory protein AraC"/>
    <property type="match status" value="1"/>
</dbReference>
<dbReference type="InterPro" id="IPR014710">
    <property type="entry name" value="RmlC-like_jellyroll"/>
</dbReference>
<evidence type="ECO:0000256" key="1">
    <source>
        <dbReference type="ARBA" id="ARBA00023015"/>
    </source>
</evidence>
<dbReference type="InterPro" id="IPR003313">
    <property type="entry name" value="AraC-bd"/>
</dbReference>
<dbReference type="InterPro" id="IPR018060">
    <property type="entry name" value="HTH_AraC"/>
</dbReference>
<dbReference type="Gene3D" id="1.10.10.60">
    <property type="entry name" value="Homeodomain-like"/>
    <property type="match status" value="2"/>
</dbReference>
<dbReference type="PANTHER" id="PTHR46796:SF6">
    <property type="entry name" value="ARAC SUBFAMILY"/>
    <property type="match status" value="1"/>
</dbReference>
<evidence type="ECO:0000256" key="2">
    <source>
        <dbReference type="ARBA" id="ARBA00023125"/>
    </source>
</evidence>
<name>A0ABW9XTS1_9BACL</name>
<dbReference type="Gene3D" id="2.60.120.10">
    <property type="entry name" value="Jelly Rolls"/>
    <property type="match status" value="1"/>
</dbReference>
<sequence length="249" mass="28698">MNGELDFFFYKSHDAGSYVDYHKHSCYELVYYVSGTGTMNLNGGTLAYGPGTITLTRPNYMHDERHDEATEVVFFGFRYDDFPVQLPNGLIRDTDERAILALMLTMKEELLAQKAHYAQRANLLLNEIILLLGRQAEAPQGDEQRPERLFYARRYMDENYTQPLQLRTLAELSGYGEDHFRHLFKVQTGLSPGRYLLRKRLEAAKGLLLNTTLTISAIGLECGFSTTSQFIELFRRELGDTPLQYRKTR</sequence>
<evidence type="ECO:0000259" key="5">
    <source>
        <dbReference type="PROSITE" id="PS01124"/>
    </source>
</evidence>
<accession>A0ABW9XTS1</accession>
<dbReference type="SUPFAM" id="SSF46689">
    <property type="entry name" value="Homeodomain-like"/>
    <property type="match status" value="2"/>
</dbReference>
<evidence type="ECO:0000313" key="7">
    <source>
        <dbReference type="Proteomes" id="UP000665561"/>
    </source>
</evidence>
<gene>
    <name evidence="6" type="ORF">GT019_17835</name>
</gene>
<dbReference type="PROSITE" id="PS01124">
    <property type="entry name" value="HTH_ARAC_FAMILY_2"/>
    <property type="match status" value="1"/>
</dbReference>